<protein>
    <submittedName>
        <fullName evidence="2">Uncharacterized protein</fullName>
    </submittedName>
</protein>
<sequence>MNKLRQILEFIRALLGLLLNLKKRKKKKDEKNEKPAHPIPGELPDEVPDDVPQEGIGIVSGRLGDDGPVGGPFRGGTGMYRSPLDTLGVRTGYTRQAASFVGWTLFSYAVGMSFWGA</sequence>
<proteinExistence type="predicted"/>
<dbReference type="EMBL" id="NFIJ01000001">
    <property type="protein sequence ID" value="OUO07139.1"/>
    <property type="molecule type" value="Genomic_DNA"/>
</dbReference>
<evidence type="ECO:0000313" key="3">
    <source>
        <dbReference type="Proteomes" id="UP000195975"/>
    </source>
</evidence>
<feature type="compositionally biased region" description="Acidic residues" evidence="1">
    <location>
        <begin position="43"/>
        <end position="52"/>
    </location>
</feature>
<evidence type="ECO:0000256" key="1">
    <source>
        <dbReference type="SAM" id="MobiDB-lite"/>
    </source>
</evidence>
<reference evidence="3" key="1">
    <citation type="submission" date="2017-04" db="EMBL/GenBank/DDBJ databases">
        <title>Function of individual gut microbiota members based on whole genome sequencing of pure cultures obtained from chicken caecum.</title>
        <authorList>
            <person name="Medvecky M."/>
            <person name="Cejkova D."/>
            <person name="Polansky O."/>
            <person name="Karasova D."/>
            <person name="Kubasova T."/>
            <person name="Cizek A."/>
            <person name="Rychlik I."/>
        </authorList>
    </citation>
    <scope>NUCLEOTIDE SEQUENCE [LARGE SCALE GENOMIC DNA]</scope>
    <source>
        <strain evidence="3">An42</strain>
    </source>
</reference>
<gene>
    <name evidence="2" type="ORF">B5F96_00245</name>
</gene>
<dbReference type="Proteomes" id="UP000195975">
    <property type="component" value="Unassembled WGS sequence"/>
</dbReference>
<feature type="compositionally biased region" description="Gly residues" evidence="1">
    <location>
        <begin position="67"/>
        <end position="78"/>
    </location>
</feature>
<comment type="caution">
    <text evidence="2">The sequence shown here is derived from an EMBL/GenBank/DDBJ whole genome shotgun (WGS) entry which is preliminary data.</text>
</comment>
<dbReference type="GeneID" id="93409321"/>
<organism evidence="2 3">
    <name type="scientific">Parabacteroides johnsonii</name>
    <dbReference type="NCBI Taxonomy" id="387661"/>
    <lineage>
        <taxon>Bacteria</taxon>
        <taxon>Pseudomonadati</taxon>
        <taxon>Bacteroidota</taxon>
        <taxon>Bacteroidia</taxon>
        <taxon>Bacteroidales</taxon>
        <taxon>Tannerellaceae</taxon>
        <taxon>Parabacteroides</taxon>
    </lineage>
</organism>
<evidence type="ECO:0000313" key="2">
    <source>
        <dbReference type="EMBL" id="OUO07139.1"/>
    </source>
</evidence>
<dbReference type="RefSeq" id="WP_008146080.1">
    <property type="nucleotide sequence ID" value="NZ_CAJLBM010000031.1"/>
</dbReference>
<accession>A0A9Q5SUV2</accession>
<dbReference type="AlphaFoldDB" id="A0A9Q5SUV2"/>
<name>A0A9Q5SUV2_9BACT</name>
<feature type="region of interest" description="Disordered" evidence="1">
    <location>
        <begin position="24"/>
        <end position="82"/>
    </location>
</feature>